<evidence type="ECO:0008006" key="3">
    <source>
        <dbReference type="Google" id="ProtNLM"/>
    </source>
</evidence>
<dbReference type="STRING" id="101091.A0A1C7N6N8"/>
<dbReference type="Proteomes" id="UP000093000">
    <property type="component" value="Unassembled WGS sequence"/>
</dbReference>
<dbReference type="InParanoid" id="A0A1C7N6N8"/>
<sequence length="248" mass="28803">GGITTEDGTETIDYIIEEGEEFNLRNLTNLSEYNDCQPVPIELDAEDENLESRISLVIEKVNKTIADKVGNVRSYMSYTDDQKTLFLYYLKIKFFSTAKAAEYAGIAERTAQTWAKRIRTEPGWNIYEKQTNKSSWAMSQLQEPRKLHILELFDNKPYTTTDEVVDSLTKAFEGFMLKQSTVNSFILHECNLTIKRLQRQPKARNNPARIQARYDWVMKYDSSDMDFLRNCIFIDESGFDINMRPSHG</sequence>
<reference evidence="1 2" key="1">
    <citation type="submission" date="2016-03" db="EMBL/GenBank/DDBJ databases">
        <title>Choanephora cucurbitarum.</title>
        <authorList>
            <person name="Min B."/>
            <person name="Park H."/>
            <person name="Park J.-H."/>
            <person name="Shin H.-D."/>
            <person name="Choi I.-G."/>
        </authorList>
    </citation>
    <scope>NUCLEOTIDE SEQUENCE [LARGE SCALE GENOMIC DNA]</scope>
    <source>
        <strain evidence="1 2">KUS-F28377</strain>
    </source>
</reference>
<dbReference type="EMBL" id="LUGH01000478">
    <property type="protein sequence ID" value="OBZ84717.1"/>
    <property type="molecule type" value="Genomic_DNA"/>
</dbReference>
<protein>
    <recommendedName>
        <fullName evidence="3">Tc1-like transposase DDE domain-containing protein</fullName>
    </recommendedName>
</protein>
<name>A0A1C7N6N8_9FUNG</name>
<evidence type="ECO:0000313" key="1">
    <source>
        <dbReference type="EMBL" id="OBZ84717.1"/>
    </source>
</evidence>
<gene>
    <name evidence="1" type="ORF">A0J61_07230</name>
</gene>
<keyword evidence="2" id="KW-1185">Reference proteome</keyword>
<proteinExistence type="predicted"/>
<accession>A0A1C7N6N8</accession>
<feature type="non-terminal residue" evidence="1">
    <location>
        <position position="1"/>
    </location>
</feature>
<comment type="caution">
    <text evidence="1">The sequence shown here is derived from an EMBL/GenBank/DDBJ whole genome shotgun (WGS) entry which is preliminary data.</text>
</comment>
<evidence type="ECO:0000313" key="2">
    <source>
        <dbReference type="Proteomes" id="UP000093000"/>
    </source>
</evidence>
<organism evidence="1 2">
    <name type="scientific">Choanephora cucurbitarum</name>
    <dbReference type="NCBI Taxonomy" id="101091"/>
    <lineage>
        <taxon>Eukaryota</taxon>
        <taxon>Fungi</taxon>
        <taxon>Fungi incertae sedis</taxon>
        <taxon>Mucoromycota</taxon>
        <taxon>Mucoromycotina</taxon>
        <taxon>Mucoromycetes</taxon>
        <taxon>Mucorales</taxon>
        <taxon>Mucorineae</taxon>
        <taxon>Choanephoraceae</taxon>
        <taxon>Choanephoroideae</taxon>
        <taxon>Choanephora</taxon>
    </lineage>
</organism>
<dbReference type="OrthoDB" id="2274210at2759"/>
<dbReference type="AlphaFoldDB" id="A0A1C7N6N8"/>